<dbReference type="EMBL" id="JBHRXJ010000011">
    <property type="protein sequence ID" value="MFC3529417.1"/>
    <property type="molecule type" value="Genomic_DNA"/>
</dbReference>
<keyword evidence="3" id="KW-1185">Reference proteome</keyword>
<name>A0ABV7R7Q9_9RHOB</name>
<evidence type="ECO:0000313" key="2">
    <source>
        <dbReference type="EMBL" id="MFC3529417.1"/>
    </source>
</evidence>
<dbReference type="Proteomes" id="UP001595721">
    <property type="component" value="Unassembled WGS sequence"/>
</dbReference>
<protein>
    <recommendedName>
        <fullName evidence="4">DUF885 domain-containing protein</fullName>
    </recommendedName>
</protein>
<evidence type="ECO:0008006" key="4">
    <source>
        <dbReference type="Google" id="ProtNLM"/>
    </source>
</evidence>
<dbReference type="RefSeq" id="WP_377745369.1">
    <property type="nucleotide sequence ID" value="NZ_JBHRXJ010000011.1"/>
</dbReference>
<reference evidence="3" key="1">
    <citation type="journal article" date="2019" name="Int. J. Syst. Evol. Microbiol.">
        <title>The Global Catalogue of Microorganisms (GCM) 10K type strain sequencing project: providing services to taxonomists for standard genome sequencing and annotation.</title>
        <authorList>
            <consortium name="The Broad Institute Genomics Platform"/>
            <consortium name="The Broad Institute Genome Sequencing Center for Infectious Disease"/>
            <person name="Wu L."/>
            <person name="Ma J."/>
        </authorList>
    </citation>
    <scope>NUCLEOTIDE SEQUENCE [LARGE SCALE GENOMIC DNA]</scope>
    <source>
        <strain evidence="3">KCTC 42899</strain>
    </source>
</reference>
<dbReference type="PROSITE" id="PS51257">
    <property type="entry name" value="PROKAR_LIPOPROTEIN"/>
    <property type="match status" value="1"/>
</dbReference>
<accession>A0ABV7R7Q9</accession>
<feature type="signal peptide" evidence="1">
    <location>
        <begin position="1"/>
        <end position="24"/>
    </location>
</feature>
<comment type="caution">
    <text evidence="2">The sequence shown here is derived from an EMBL/GenBank/DDBJ whole genome shotgun (WGS) entry which is preliminary data.</text>
</comment>
<feature type="chain" id="PRO_5045101688" description="DUF885 domain-containing protein" evidence="1">
    <location>
        <begin position="25"/>
        <end position="227"/>
    </location>
</feature>
<evidence type="ECO:0000256" key="1">
    <source>
        <dbReference type="SAM" id="SignalP"/>
    </source>
</evidence>
<proteinExistence type="predicted"/>
<organism evidence="2 3">
    <name type="scientific">Paracoccus mangrovi</name>
    <dbReference type="NCBI Taxonomy" id="1715645"/>
    <lineage>
        <taxon>Bacteria</taxon>
        <taxon>Pseudomonadati</taxon>
        <taxon>Pseudomonadota</taxon>
        <taxon>Alphaproteobacteria</taxon>
        <taxon>Rhodobacterales</taxon>
        <taxon>Paracoccaceae</taxon>
        <taxon>Paracoccus</taxon>
    </lineage>
</organism>
<keyword evidence="1" id="KW-0732">Signal</keyword>
<evidence type="ECO:0000313" key="3">
    <source>
        <dbReference type="Proteomes" id="UP001595721"/>
    </source>
</evidence>
<sequence length="227" mass="25779">MNFRSLARLICLIGAVLISATACADTKRSVDPMIEKQIQELSLLTGPDYAARRNAFLDQAPPLPDYPHDLMARGPEYRAQYLILQGWQRNAALLGEIGKRVDAVNARFMGRSAAGFSPLWNETRFLSAKTWRRDGLAYAWEDILKFADEKPEWKLQNSQEILRGFPDADSIEPLLIYIHMERNTALRNGGVTTLASMPKAALQERLALDSDFYRVMRPVLQEALRRQ</sequence>
<gene>
    <name evidence="2" type="ORF">ACFOMH_14650</name>
</gene>